<evidence type="ECO:0000313" key="3">
    <source>
        <dbReference type="Proteomes" id="UP000551616"/>
    </source>
</evidence>
<comment type="caution">
    <text evidence="2">The sequence shown here is derived from an EMBL/GenBank/DDBJ whole genome shotgun (WGS) entry which is preliminary data.</text>
</comment>
<feature type="transmembrane region" description="Helical" evidence="1">
    <location>
        <begin position="150"/>
        <end position="168"/>
    </location>
</feature>
<feature type="transmembrane region" description="Helical" evidence="1">
    <location>
        <begin position="23"/>
        <end position="46"/>
    </location>
</feature>
<reference evidence="2 3" key="1">
    <citation type="submission" date="2020-05" db="EMBL/GenBank/DDBJ databases">
        <title>Bremerella alba sp. nov., a novel planctomycete isolated from the surface of the macroalga Fucus spiralis.</title>
        <authorList>
            <person name="Godinho O."/>
            <person name="Botelho R."/>
            <person name="Albuquerque L."/>
            <person name="Wiegand S."/>
            <person name="Da Costa M.S."/>
            <person name="Lobo-Da-Cunha A."/>
            <person name="Jogler C."/>
            <person name="Lage O.M."/>
        </authorList>
    </citation>
    <scope>NUCLEOTIDE SEQUENCE [LARGE SCALE GENOMIC DNA]</scope>
    <source>
        <strain evidence="2 3">FF15</strain>
    </source>
</reference>
<dbReference type="AlphaFoldDB" id="A0A7V9A5Z3"/>
<proteinExistence type="predicted"/>
<keyword evidence="3" id="KW-1185">Reference proteome</keyword>
<organism evidence="2 3">
    <name type="scientific">Bremerella alba</name>
    <dbReference type="NCBI Taxonomy" id="980252"/>
    <lineage>
        <taxon>Bacteria</taxon>
        <taxon>Pseudomonadati</taxon>
        <taxon>Planctomycetota</taxon>
        <taxon>Planctomycetia</taxon>
        <taxon>Pirellulales</taxon>
        <taxon>Pirellulaceae</taxon>
        <taxon>Bremerella</taxon>
    </lineage>
</organism>
<evidence type="ECO:0000256" key="1">
    <source>
        <dbReference type="SAM" id="Phobius"/>
    </source>
</evidence>
<keyword evidence="1" id="KW-0472">Membrane</keyword>
<dbReference type="EMBL" id="JABRWO010000002">
    <property type="protein sequence ID" value="MBA2113738.1"/>
    <property type="molecule type" value="Genomic_DNA"/>
</dbReference>
<keyword evidence="1" id="KW-1133">Transmembrane helix</keyword>
<accession>A0A7V9A5Z3</accession>
<name>A0A7V9A5Z3_9BACT</name>
<keyword evidence="1" id="KW-0812">Transmembrane</keyword>
<protein>
    <submittedName>
        <fullName evidence="2">Uncharacterized protein</fullName>
    </submittedName>
</protein>
<dbReference type="Proteomes" id="UP000551616">
    <property type="component" value="Unassembled WGS sequence"/>
</dbReference>
<sequence length="557" mass="60607">MSTSKLGSLKTQLRRLRNARDRVRLGLTLTSSIFWISGTLLLWFLLDFGFNLSPLHRGLMMLVSVPVLAYGLSQAMIALRGWGTSIINTAISVEHTHGIDGDLVAALQFEQGQAIGSTELQAAVVDYVAEMKDEIDIFEGFETHHLSSRFFVVGLIAAMFAASCVFAPRHVSAYFQRLTLANVSYPTKTLIASISINGHEVDLSDPDQRIPVGYGSGLAITIECQGVLPKTCRLTLEDEKGEATSATLEPTDDDTGKYVYSIPRLIQPIQYQVFAGDTESPLLGIEIITLPALKVELAATPPDYAKNIQLASHSSSTHMAVLAGSDVSLKVLADRDLVAPELTLLRGASQSTTKLTPTAQSENAWRLDDQQASLQDIQETVTYELNAVDHFGLSPASPIRGTIRVVPDRLPSASLQTIHHIVLPTASPVLRYRASDDFGLANLTFHLKIHRGQTAPRVVEVPLQRLTASQPPQTSLEGEFPLDLSPWALEVGDRVEVTLLATDFRNNAQEMPGQSDPVNLEIGDESTVLAAIAEADKQSEQMLSELIQQQLGLGETQ</sequence>
<dbReference type="RefSeq" id="WP_207395226.1">
    <property type="nucleotide sequence ID" value="NZ_JABRWO010000002.1"/>
</dbReference>
<gene>
    <name evidence="2" type="ORF">HOV93_08890</name>
</gene>
<feature type="transmembrane region" description="Helical" evidence="1">
    <location>
        <begin position="58"/>
        <end position="79"/>
    </location>
</feature>
<evidence type="ECO:0000313" key="2">
    <source>
        <dbReference type="EMBL" id="MBA2113738.1"/>
    </source>
</evidence>